<dbReference type="GO" id="GO:0051301">
    <property type="term" value="P:cell division"/>
    <property type="evidence" value="ECO:0007669"/>
    <property type="project" value="UniProtKB-KW"/>
</dbReference>
<dbReference type="NCBIfam" id="TIGR01081">
    <property type="entry name" value="mpl"/>
    <property type="match status" value="1"/>
</dbReference>
<dbReference type="Pfam" id="PF02875">
    <property type="entry name" value="Mur_ligase_C"/>
    <property type="match status" value="1"/>
</dbReference>
<dbReference type="Gene3D" id="3.90.190.20">
    <property type="entry name" value="Mur ligase, C-terminal domain"/>
    <property type="match status" value="1"/>
</dbReference>
<dbReference type="Gene3D" id="3.40.50.720">
    <property type="entry name" value="NAD(P)-binding Rossmann-like Domain"/>
    <property type="match status" value="1"/>
</dbReference>
<accession>A0A1X7AHD5</accession>
<keyword evidence="3 9" id="KW-0547">Nucleotide-binding</keyword>
<feature type="domain" description="Mur ligase C-terminal" evidence="11">
    <location>
        <begin position="354"/>
        <end position="478"/>
    </location>
</feature>
<dbReference type="Pfam" id="PF01225">
    <property type="entry name" value="Mur_ligase"/>
    <property type="match status" value="1"/>
</dbReference>
<evidence type="ECO:0000256" key="3">
    <source>
        <dbReference type="ARBA" id="ARBA00022741"/>
    </source>
</evidence>
<dbReference type="Pfam" id="PF08245">
    <property type="entry name" value="Mur_ligase_M"/>
    <property type="match status" value="1"/>
</dbReference>
<evidence type="ECO:0000313" key="13">
    <source>
        <dbReference type="EMBL" id="SMA40733.1"/>
    </source>
</evidence>
<gene>
    <name evidence="9 13" type="primary">mpl</name>
    <name evidence="13" type="ORF">EHSB41UT_01234</name>
</gene>
<keyword evidence="6 9" id="KW-0573">Peptidoglycan synthesis</keyword>
<dbReference type="InterPro" id="IPR013221">
    <property type="entry name" value="Mur_ligase_cen"/>
</dbReference>
<dbReference type="SUPFAM" id="SSF53244">
    <property type="entry name" value="MurD-like peptide ligases, peptide-binding domain"/>
    <property type="match status" value="1"/>
</dbReference>
<dbReference type="GO" id="GO:0009252">
    <property type="term" value="P:peptidoglycan biosynthetic process"/>
    <property type="evidence" value="ECO:0007669"/>
    <property type="project" value="UniProtKB-UniRule"/>
</dbReference>
<evidence type="ECO:0000256" key="4">
    <source>
        <dbReference type="ARBA" id="ARBA00022840"/>
    </source>
</evidence>
<dbReference type="SUPFAM" id="SSF51984">
    <property type="entry name" value="MurCD N-terminal domain"/>
    <property type="match status" value="1"/>
</dbReference>
<dbReference type="InterPro" id="IPR005757">
    <property type="entry name" value="Mpl"/>
</dbReference>
<dbReference type="AlphaFoldDB" id="A0A1X7AHD5"/>
<dbReference type="GO" id="GO:0106418">
    <property type="term" value="F:UDP-N-acetylmuramate-L-alanyl-gamma-D-glutamyl-meso-2,6-diaminoheptanedioate ligase activity"/>
    <property type="evidence" value="ECO:0007669"/>
    <property type="project" value="UniProtKB-EC"/>
</dbReference>
<evidence type="ECO:0000256" key="1">
    <source>
        <dbReference type="ARBA" id="ARBA00022598"/>
    </source>
</evidence>
<dbReference type="Proteomes" id="UP000196573">
    <property type="component" value="Unassembled WGS sequence"/>
</dbReference>
<dbReference type="GO" id="GO:0071555">
    <property type="term" value="P:cell wall organization"/>
    <property type="evidence" value="ECO:0007669"/>
    <property type="project" value="UniProtKB-KW"/>
</dbReference>
<evidence type="ECO:0000256" key="7">
    <source>
        <dbReference type="ARBA" id="ARBA00023306"/>
    </source>
</evidence>
<dbReference type="GO" id="GO:0009254">
    <property type="term" value="P:peptidoglycan turnover"/>
    <property type="evidence" value="ECO:0007669"/>
    <property type="project" value="UniProtKB-UniRule"/>
</dbReference>
<keyword evidence="1 9" id="KW-0436">Ligase</keyword>
<dbReference type="InterPro" id="IPR004101">
    <property type="entry name" value="Mur_ligase_C"/>
</dbReference>
<evidence type="ECO:0000259" key="12">
    <source>
        <dbReference type="Pfam" id="PF08245"/>
    </source>
</evidence>
<dbReference type="InterPro" id="IPR036565">
    <property type="entry name" value="Mur-like_cat_sf"/>
</dbReference>
<keyword evidence="7 9" id="KW-0131">Cell cycle</keyword>
<evidence type="ECO:0000256" key="8">
    <source>
        <dbReference type="ARBA" id="ARBA00023316"/>
    </source>
</evidence>
<proteinExistence type="inferred from homology"/>
<dbReference type="InterPro" id="IPR050061">
    <property type="entry name" value="MurCDEF_pg_biosynth"/>
</dbReference>
<evidence type="ECO:0000256" key="5">
    <source>
        <dbReference type="ARBA" id="ARBA00022960"/>
    </source>
</evidence>
<evidence type="ECO:0000313" key="14">
    <source>
        <dbReference type="Proteomes" id="UP000196573"/>
    </source>
</evidence>
<dbReference type="PANTHER" id="PTHR43445">
    <property type="entry name" value="UDP-N-ACETYLMURAMATE--L-ALANINE LIGASE-RELATED"/>
    <property type="match status" value="1"/>
</dbReference>
<dbReference type="SUPFAM" id="SSF53623">
    <property type="entry name" value="MurD-like peptide ligases, catalytic domain"/>
    <property type="match status" value="1"/>
</dbReference>
<dbReference type="UniPathway" id="UPA00544"/>
<comment type="cofactor">
    <cofactor evidence="9">
        <name>Mg(2+)</name>
        <dbReference type="ChEBI" id="CHEBI:18420"/>
    </cofactor>
</comment>
<dbReference type="InterPro" id="IPR000713">
    <property type="entry name" value="Mur_ligase_N"/>
</dbReference>
<evidence type="ECO:0000256" key="2">
    <source>
        <dbReference type="ARBA" id="ARBA00022618"/>
    </source>
</evidence>
<keyword evidence="2 9" id="KW-0132">Cell division</keyword>
<comment type="function">
    <text evidence="9">Reutilizes the intact tripeptide L-alanyl-gamma-D-glutamyl-meso-diaminopimelate by linking it to UDP-N-acetylmuramate.</text>
</comment>
<evidence type="ECO:0000259" key="10">
    <source>
        <dbReference type="Pfam" id="PF01225"/>
    </source>
</evidence>
<keyword evidence="4 9" id="KW-0067">ATP-binding</keyword>
<protein>
    <recommendedName>
        <fullName evidence="9">UDP-N-acetylmuramate--L-alanyl-gamma-D-glutamyl-meso-2,6-diaminoheptandioate ligase</fullName>
        <ecNumber evidence="9">6.3.2.45</ecNumber>
    </recommendedName>
    <alternativeName>
        <fullName evidence="9">Murein peptide ligase</fullName>
    </alternativeName>
    <alternativeName>
        <fullName evidence="9">UDP-N-acetylmuramate:L-alanyl-gamma-D-glutamyl-meso-diaminopimelate ligase</fullName>
    </alternativeName>
</protein>
<dbReference type="GO" id="GO:0008360">
    <property type="term" value="P:regulation of cell shape"/>
    <property type="evidence" value="ECO:0007669"/>
    <property type="project" value="UniProtKB-KW"/>
</dbReference>
<dbReference type="GO" id="GO:0005524">
    <property type="term" value="F:ATP binding"/>
    <property type="evidence" value="ECO:0007669"/>
    <property type="project" value="UniProtKB-UniRule"/>
</dbReference>
<comment type="similarity">
    <text evidence="9">Belongs to the MurCDEF family. Mpl subfamily.</text>
</comment>
<evidence type="ECO:0000256" key="6">
    <source>
        <dbReference type="ARBA" id="ARBA00022984"/>
    </source>
</evidence>
<feature type="domain" description="Mur ligase central" evidence="12">
    <location>
        <begin position="149"/>
        <end position="332"/>
    </location>
</feature>
<comment type="pathway">
    <text evidence="9">Cell wall biogenesis; peptidoglycan recycling.</text>
</comment>
<evidence type="ECO:0000259" key="11">
    <source>
        <dbReference type="Pfam" id="PF02875"/>
    </source>
</evidence>
<comment type="catalytic activity">
    <reaction evidence="9">
        <text>UDP-N-acetyl-alpha-D-muramate + L-alanyl-gamma-D-glutamyl-meso-2,6-diaminopimelate + ATP = UDP-N-acetyl-alpha-D-muramoyl-L-alanyl-gamma-D-glutamyl-meso-2,6-diaminopimelate + ADP + phosphate + H(+)</text>
        <dbReference type="Rhea" id="RHEA:29563"/>
        <dbReference type="ChEBI" id="CHEBI:15378"/>
        <dbReference type="ChEBI" id="CHEBI:30616"/>
        <dbReference type="ChEBI" id="CHEBI:43474"/>
        <dbReference type="ChEBI" id="CHEBI:61401"/>
        <dbReference type="ChEBI" id="CHEBI:70757"/>
        <dbReference type="ChEBI" id="CHEBI:83905"/>
        <dbReference type="ChEBI" id="CHEBI:456216"/>
        <dbReference type="EC" id="6.3.2.45"/>
    </reaction>
</comment>
<feature type="binding site" evidence="9">
    <location>
        <begin position="150"/>
        <end position="156"/>
    </location>
    <ligand>
        <name>ATP</name>
        <dbReference type="ChEBI" id="CHEBI:30616"/>
    </ligand>
</feature>
<dbReference type="InterPro" id="IPR036615">
    <property type="entry name" value="Mur_ligase_C_dom_sf"/>
</dbReference>
<keyword evidence="8 9" id="KW-0961">Cell wall biogenesis/degradation</keyword>
<organism evidence="13 14">
    <name type="scientific">Parendozoicomonas haliclonae</name>
    <dbReference type="NCBI Taxonomy" id="1960125"/>
    <lineage>
        <taxon>Bacteria</taxon>
        <taxon>Pseudomonadati</taxon>
        <taxon>Pseudomonadota</taxon>
        <taxon>Gammaproteobacteria</taxon>
        <taxon>Oceanospirillales</taxon>
        <taxon>Endozoicomonadaceae</taxon>
        <taxon>Parendozoicomonas</taxon>
    </lineage>
</organism>
<keyword evidence="9" id="KW-0460">Magnesium</keyword>
<dbReference type="PANTHER" id="PTHR43445:SF5">
    <property type="entry name" value="UDP-N-ACETYLMURAMATE--L-ALANYL-GAMMA-D-GLUTAMYL-MESO-2,6-DIAMINOHEPTANDIOATE LIGASE"/>
    <property type="match status" value="1"/>
</dbReference>
<dbReference type="EC" id="6.3.2.45" evidence="9"/>
<keyword evidence="14" id="KW-1185">Reference proteome</keyword>
<dbReference type="Gene3D" id="3.40.1190.10">
    <property type="entry name" value="Mur-like, catalytic domain"/>
    <property type="match status" value="1"/>
</dbReference>
<feature type="domain" description="Mur ligase N-terminal catalytic" evidence="10">
    <location>
        <begin position="42"/>
        <end position="138"/>
    </location>
</feature>
<sequence>MFCRRFSVIASFWSGVYLKNAFRPFDNGSGTIEAICMDKQLHVHILGICGTFMGSLALLAREAGYRVTGSDLNVYPPMSTQLEEQGIALHQGYDPEQLDPAPDIVVVGNAMSRGNPAVEYMLEKGLRYTSGPGFLSEYILPGKWVLAAAGTHGKTTTSSMLAWILEYAGMAPGFLIGGIPGNFGISARLGETPFFVIEADEYDTAFFDKRSKFVHYHPRTAILNNLEFDHADIFDSLADIQRQFHHMVRIIPGSGQVIAPKRDKNLDEVLDKGCWSDVIRFGEGGDFSSVPISADCSAFNILAQDGSLQGLVSWELTGQHNMDNALAAILAARHVGVTPQVACEALGQFQGVKRRMELVIETDEAIRVYDDFAHHPTAIATTLAGLRARVGDDVQIRAVIEPRSNTMKMGIHKGQLAASTAEASSVVWFEPEGLGWSLVDEMAESPVPAHSESDIDQLVAYLVRTRQPGEHIVIMSNGGFGGIHRKLADALKDCSAGSKK</sequence>
<name>A0A1X7AHD5_9GAMM</name>
<keyword evidence="5 9" id="KW-0133">Cell shape</keyword>
<reference evidence="13 14" key="1">
    <citation type="submission" date="2017-03" db="EMBL/GenBank/DDBJ databases">
        <authorList>
            <person name="Afonso C.L."/>
            <person name="Miller P.J."/>
            <person name="Scott M.A."/>
            <person name="Spackman E."/>
            <person name="Goraichik I."/>
            <person name="Dimitrov K.M."/>
            <person name="Suarez D.L."/>
            <person name="Swayne D.E."/>
        </authorList>
    </citation>
    <scope>NUCLEOTIDE SEQUENCE [LARGE SCALE GENOMIC DNA]</scope>
    <source>
        <strain evidence="13">SB41UT1</strain>
    </source>
</reference>
<dbReference type="HAMAP" id="MF_02020">
    <property type="entry name" value="Mpl"/>
    <property type="match status" value="1"/>
</dbReference>
<evidence type="ECO:0000256" key="9">
    <source>
        <dbReference type="HAMAP-Rule" id="MF_02020"/>
    </source>
</evidence>
<dbReference type="EMBL" id="FWPT01000002">
    <property type="protein sequence ID" value="SMA40733.1"/>
    <property type="molecule type" value="Genomic_DNA"/>
</dbReference>